<protein>
    <submittedName>
        <fullName evidence="1">Uncharacterized protein</fullName>
    </submittedName>
</protein>
<sequence>MLNRIEHINFKTCEIQDGTNDVDKNVNPSVALSLQCQASSARPWQASSLGRV</sequence>
<dbReference type="AlphaFoldDB" id="A0A0E9UAD4"/>
<name>A0A0E9UAD4_ANGAN</name>
<reference evidence="1" key="1">
    <citation type="submission" date="2014-11" db="EMBL/GenBank/DDBJ databases">
        <authorList>
            <person name="Amaro Gonzalez C."/>
        </authorList>
    </citation>
    <scope>NUCLEOTIDE SEQUENCE</scope>
</reference>
<accession>A0A0E9UAD4</accession>
<proteinExistence type="predicted"/>
<reference evidence="1" key="2">
    <citation type="journal article" date="2015" name="Fish Shellfish Immunol.">
        <title>Early steps in the European eel (Anguilla anguilla)-Vibrio vulnificus interaction in the gills: Role of the RtxA13 toxin.</title>
        <authorList>
            <person name="Callol A."/>
            <person name="Pajuelo D."/>
            <person name="Ebbesson L."/>
            <person name="Teles M."/>
            <person name="MacKenzie S."/>
            <person name="Amaro C."/>
        </authorList>
    </citation>
    <scope>NUCLEOTIDE SEQUENCE</scope>
</reference>
<organism evidence="1">
    <name type="scientific">Anguilla anguilla</name>
    <name type="common">European freshwater eel</name>
    <name type="synonym">Muraena anguilla</name>
    <dbReference type="NCBI Taxonomy" id="7936"/>
    <lineage>
        <taxon>Eukaryota</taxon>
        <taxon>Metazoa</taxon>
        <taxon>Chordata</taxon>
        <taxon>Craniata</taxon>
        <taxon>Vertebrata</taxon>
        <taxon>Euteleostomi</taxon>
        <taxon>Actinopterygii</taxon>
        <taxon>Neopterygii</taxon>
        <taxon>Teleostei</taxon>
        <taxon>Anguilliformes</taxon>
        <taxon>Anguillidae</taxon>
        <taxon>Anguilla</taxon>
    </lineage>
</organism>
<dbReference type="EMBL" id="GBXM01045738">
    <property type="protein sequence ID" value="JAH62839.1"/>
    <property type="molecule type" value="Transcribed_RNA"/>
</dbReference>
<evidence type="ECO:0000313" key="1">
    <source>
        <dbReference type="EMBL" id="JAH62839.1"/>
    </source>
</evidence>